<accession>A0A917TYN2</accession>
<reference evidence="2" key="2">
    <citation type="submission" date="2020-09" db="EMBL/GenBank/DDBJ databases">
        <authorList>
            <person name="Sun Q."/>
            <person name="Zhou Y."/>
        </authorList>
    </citation>
    <scope>NUCLEOTIDE SEQUENCE</scope>
    <source>
        <strain evidence="2">CGMCC 4.7312</strain>
    </source>
</reference>
<feature type="region of interest" description="Disordered" evidence="1">
    <location>
        <begin position="68"/>
        <end position="109"/>
    </location>
</feature>
<dbReference type="EMBL" id="BMNB01000012">
    <property type="protein sequence ID" value="GGM42779.1"/>
    <property type="molecule type" value="Genomic_DNA"/>
</dbReference>
<evidence type="ECO:0000256" key="1">
    <source>
        <dbReference type="SAM" id="MobiDB-lite"/>
    </source>
</evidence>
<protein>
    <submittedName>
        <fullName evidence="2">Uncharacterized protein</fullName>
    </submittedName>
</protein>
<sequence length="109" mass="12079">MNTDRNLPAWFGWRPERRETAPPGADATAPKRFNADGGIPIECNCRQIRLVIRGDGSGEPLFPALFRPAAGHIAGSQTEPGREPHRPDDRATPSNPDDLRVPIRDHHRS</sequence>
<dbReference type="AlphaFoldDB" id="A0A917TYN2"/>
<gene>
    <name evidence="2" type="ORF">GCM10011608_29340</name>
</gene>
<proteinExistence type="predicted"/>
<feature type="region of interest" description="Disordered" evidence="1">
    <location>
        <begin position="1"/>
        <end position="37"/>
    </location>
</feature>
<keyword evidence="3" id="KW-1185">Reference proteome</keyword>
<organism evidence="2 3">
    <name type="scientific">Micromonospora sonchi</name>
    <dbReference type="NCBI Taxonomy" id="1763543"/>
    <lineage>
        <taxon>Bacteria</taxon>
        <taxon>Bacillati</taxon>
        <taxon>Actinomycetota</taxon>
        <taxon>Actinomycetes</taxon>
        <taxon>Micromonosporales</taxon>
        <taxon>Micromonosporaceae</taxon>
        <taxon>Micromonospora</taxon>
    </lineage>
</organism>
<name>A0A917TYN2_9ACTN</name>
<dbReference type="Proteomes" id="UP000608890">
    <property type="component" value="Unassembled WGS sequence"/>
</dbReference>
<reference evidence="2" key="1">
    <citation type="journal article" date="2014" name="Int. J. Syst. Evol. Microbiol.">
        <title>Complete genome sequence of Corynebacterium casei LMG S-19264T (=DSM 44701T), isolated from a smear-ripened cheese.</title>
        <authorList>
            <consortium name="US DOE Joint Genome Institute (JGI-PGF)"/>
            <person name="Walter F."/>
            <person name="Albersmeier A."/>
            <person name="Kalinowski J."/>
            <person name="Ruckert C."/>
        </authorList>
    </citation>
    <scope>NUCLEOTIDE SEQUENCE</scope>
    <source>
        <strain evidence="2">CGMCC 4.7312</strain>
    </source>
</reference>
<evidence type="ECO:0000313" key="3">
    <source>
        <dbReference type="Proteomes" id="UP000608890"/>
    </source>
</evidence>
<comment type="caution">
    <text evidence="2">The sequence shown here is derived from an EMBL/GenBank/DDBJ whole genome shotgun (WGS) entry which is preliminary data.</text>
</comment>
<evidence type="ECO:0000313" key="2">
    <source>
        <dbReference type="EMBL" id="GGM42779.1"/>
    </source>
</evidence>
<feature type="compositionally biased region" description="Basic and acidic residues" evidence="1">
    <location>
        <begin position="80"/>
        <end position="109"/>
    </location>
</feature>